<dbReference type="AlphaFoldDB" id="A0A3D9H5F2"/>
<sequence>MHLHKTTATFLAFLYLIAMLRPIQPYVEYVLNQDYIAEFLCINKDKPKLQCNGKCHLAKEIKKQQEQEPFTALSISMENYPIGFVNILNIKTKQNYTLKETQSFFYNNLYNFNFKKVIFQPPIV</sequence>
<gene>
    <name evidence="1" type="ORF">DFQ02_11041</name>
</gene>
<protein>
    <submittedName>
        <fullName evidence="1">Uncharacterized protein</fullName>
    </submittedName>
</protein>
<comment type="caution">
    <text evidence="1">The sequence shown here is derived from an EMBL/GenBank/DDBJ whole genome shotgun (WGS) entry which is preliminary data.</text>
</comment>
<organism evidence="1 2">
    <name type="scientific">Seonamhaeicola aphaedonensis</name>
    <dbReference type="NCBI Taxonomy" id="1461338"/>
    <lineage>
        <taxon>Bacteria</taxon>
        <taxon>Pseudomonadati</taxon>
        <taxon>Bacteroidota</taxon>
        <taxon>Flavobacteriia</taxon>
        <taxon>Flavobacteriales</taxon>
        <taxon>Flavobacteriaceae</taxon>
    </lineage>
</organism>
<keyword evidence="2" id="KW-1185">Reference proteome</keyword>
<name>A0A3D9H5F2_9FLAO</name>
<reference evidence="1 2" key="1">
    <citation type="submission" date="2018-07" db="EMBL/GenBank/DDBJ databases">
        <title>Genomic Encyclopedia of Type Strains, Phase III (KMG-III): the genomes of soil and plant-associated and newly described type strains.</title>
        <authorList>
            <person name="Whitman W."/>
        </authorList>
    </citation>
    <scope>NUCLEOTIDE SEQUENCE [LARGE SCALE GENOMIC DNA]</scope>
    <source>
        <strain evidence="1 2">CECT 8487</strain>
    </source>
</reference>
<accession>A0A3D9H5F2</accession>
<evidence type="ECO:0000313" key="1">
    <source>
        <dbReference type="EMBL" id="RED44738.1"/>
    </source>
</evidence>
<proteinExistence type="predicted"/>
<evidence type="ECO:0000313" key="2">
    <source>
        <dbReference type="Proteomes" id="UP000256629"/>
    </source>
</evidence>
<dbReference type="Proteomes" id="UP000256629">
    <property type="component" value="Unassembled WGS sequence"/>
</dbReference>
<dbReference type="EMBL" id="QRDX01000010">
    <property type="protein sequence ID" value="RED44738.1"/>
    <property type="molecule type" value="Genomic_DNA"/>
</dbReference>